<name>A0A167HAL5_9FLAO</name>
<organism evidence="1 2">
    <name type="scientific">Cochleicola gelatinilyticus</name>
    <dbReference type="NCBI Taxonomy" id="1763537"/>
    <lineage>
        <taxon>Bacteria</taxon>
        <taxon>Pseudomonadati</taxon>
        <taxon>Bacteroidota</taxon>
        <taxon>Flavobacteriia</taxon>
        <taxon>Flavobacteriales</taxon>
        <taxon>Flavobacteriaceae</taxon>
        <taxon>Cochleicola</taxon>
    </lineage>
</organism>
<dbReference type="EMBL" id="LRXL01000040">
    <property type="protein sequence ID" value="OAB78407.1"/>
    <property type="molecule type" value="Genomic_DNA"/>
</dbReference>
<accession>A0A167HAL5</accession>
<sequence length="859" mass="101764">MYTISNLQQELKNKERSVNDLIRYIGTRNDHNPNYSLLLGAGCSVTSGIKSASTLIGKWEKEIYLQDNPEITEFNSEEAEQYFKSQMWFDSRNAYSSLFEKKYDLPRQRRMFIEKAVRDKLPSIGYAYLIKLVENNYLKTLFTTNFDDLLNEAFYQYSNERPILCAHDSSINSITITSKRPKIIKLHGDYLFDDIKSTLRETESLEENIKNKFIEFSKDYGLIVVGYGGNDRSIIDILTYLLKNEEYFKNGIYWCLREDSEINEDLRKLLWKDRVYYVKIDGYDEFMAEVHSNLNDDRLPIDSSYLSQRKNEVINQLVSNSYFKNTNCSFISKDFERLNKAKDKDIITNFFQYLDQKEDDSDLSLDGFRPKKNFNEELSDEDRNLLKNINQDLFTSNYELVNEQIDEKFEILPKKSDLYKSLLGIKGKCLRNLNKEQEAIVCYEELIEIDKENIDNYIILSNLKNDFQDKVGYIEKAIELEPYISRLYYEKSKLLFDHYNEVYNASELDFDLTKIDEIINKGIALSPIISNPGWILKVNIIEELNDDKDKAILEIEEIIKKLEIQDLFHASLIKLKVYLSNFKDQKNKDTYDLIEKSIPKQRRYEHKKELEMMLLKEYKLKNDKDSLKTRFKYLENTYELDNDYWEFKAVIQLEKFQSLDDAIFTLENIKNKNKGNYSLLFNYLLYKNNISGATMVNEKHLGNDKLNQSQILTAEGEYKLAIDLIRELKTESPYDTNLNVHESFLLLKLEKYQEAFNFTQKCLKPSNHTEPYFLVNYFLAKKHYRQKEKPEKIREKLLNGKNEKSIIEVAAYCLMGDYKEVKTKLNILLQTDYSYKYQVNDWPLFNDFIKSSQFKHKVA</sequence>
<dbReference type="RefSeq" id="WP_068592606.1">
    <property type="nucleotide sequence ID" value="NZ_LRXL01000040.1"/>
</dbReference>
<evidence type="ECO:0000313" key="2">
    <source>
        <dbReference type="Proteomes" id="UP000077013"/>
    </source>
</evidence>
<dbReference type="SUPFAM" id="SSF52467">
    <property type="entry name" value="DHS-like NAD/FAD-binding domain"/>
    <property type="match status" value="1"/>
</dbReference>
<reference evidence="1 2" key="1">
    <citation type="submission" date="2016-02" db="EMBL/GenBank/DDBJ databases">
        <title>Ulvibacter sp. LPB0005, isolated from Thais luteostoma.</title>
        <authorList>
            <person name="Shin S.-K."/>
            <person name="Yi H."/>
        </authorList>
    </citation>
    <scope>NUCLEOTIDE SEQUENCE [LARGE SCALE GENOMIC DNA]</scope>
    <source>
        <strain evidence="1 2">LPB0005</strain>
    </source>
</reference>
<dbReference type="Gene3D" id="3.40.50.1220">
    <property type="entry name" value="TPP-binding domain"/>
    <property type="match status" value="1"/>
</dbReference>
<dbReference type="SUPFAM" id="SSF48452">
    <property type="entry name" value="TPR-like"/>
    <property type="match status" value="2"/>
</dbReference>
<evidence type="ECO:0000313" key="1">
    <source>
        <dbReference type="EMBL" id="OAB78407.1"/>
    </source>
</evidence>
<dbReference type="Gene3D" id="1.25.40.10">
    <property type="entry name" value="Tetratricopeptide repeat domain"/>
    <property type="match status" value="1"/>
</dbReference>
<gene>
    <name evidence="1" type="ORF">ULVI_10545</name>
</gene>
<keyword evidence="2" id="KW-1185">Reference proteome</keyword>
<proteinExistence type="predicted"/>
<dbReference type="InterPro" id="IPR011990">
    <property type="entry name" value="TPR-like_helical_dom_sf"/>
</dbReference>
<protein>
    <submittedName>
        <fullName evidence="1">Uncharacterized protein</fullName>
    </submittedName>
</protein>
<dbReference type="Proteomes" id="UP000077013">
    <property type="component" value="Unassembled WGS sequence"/>
</dbReference>
<dbReference type="Pfam" id="PF13289">
    <property type="entry name" value="SIR2_2"/>
    <property type="match status" value="1"/>
</dbReference>
<dbReference type="AlphaFoldDB" id="A0A167HAL5"/>
<comment type="caution">
    <text evidence="1">The sequence shown here is derived from an EMBL/GenBank/DDBJ whole genome shotgun (WGS) entry which is preliminary data.</text>
</comment>
<dbReference type="OrthoDB" id="530017at2"/>
<dbReference type="InterPro" id="IPR029035">
    <property type="entry name" value="DHS-like_NAD/FAD-binding_dom"/>
</dbReference>